<keyword evidence="3" id="KW-1185">Reference proteome</keyword>
<reference evidence="3" key="1">
    <citation type="submission" date="2012-03" db="EMBL/GenBank/DDBJ databases">
        <title>Complete genome of Caldisphaera lagunensis DSM 15908.</title>
        <authorList>
            <person name="Lucas S."/>
            <person name="Copeland A."/>
            <person name="Lapidus A."/>
            <person name="Glavina del Rio T."/>
            <person name="Dalin E."/>
            <person name="Tice H."/>
            <person name="Bruce D."/>
            <person name="Goodwin L."/>
            <person name="Pitluck S."/>
            <person name="Peters L."/>
            <person name="Mikhailova N."/>
            <person name="Teshima H."/>
            <person name="Kyrpides N."/>
            <person name="Mavromatis K."/>
            <person name="Ivanova N."/>
            <person name="Brettin T."/>
            <person name="Detter J.C."/>
            <person name="Han C."/>
            <person name="Larimer F."/>
            <person name="Land M."/>
            <person name="Hauser L."/>
            <person name="Markowitz V."/>
            <person name="Cheng J.-F."/>
            <person name="Hugenholtz P."/>
            <person name="Woyke T."/>
            <person name="Wu D."/>
            <person name="Spring S."/>
            <person name="Schroeder M."/>
            <person name="Brambilla E."/>
            <person name="Klenk H.-P."/>
            <person name="Eisen J.A."/>
        </authorList>
    </citation>
    <scope>NUCLEOTIDE SEQUENCE [LARGE SCALE GENOMIC DNA]</scope>
    <source>
        <strain evidence="3">DSM 15908 / JCM 11604 / IC-154</strain>
    </source>
</reference>
<dbReference type="Pfam" id="PF04967">
    <property type="entry name" value="HTH_10"/>
    <property type="match status" value="1"/>
</dbReference>
<evidence type="ECO:0000313" key="3">
    <source>
        <dbReference type="Proteomes" id="UP000010469"/>
    </source>
</evidence>
<dbReference type="eggNOG" id="arCOG02283">
    <property type="taxonomic scope" value="Archaea"/>
</dbReference>
<feature type="domain" description="HTH bat-type" evidence="1">
    <location>
        <begin position="165"/>
        <end position="214"/>
    </location>
</feature>
<dbReference type="PANTHER" id="PTHR34236">
    <property type="entry name" value="DIMETHYL SULFOXIDE REDUCTASE TRANSCRIPTIONAL ACTIVATOR"/>
    <property type="match status" value="1"/>
</dbReference>
<dbReference type="AlphaFoldDB" id="L0A7Z8"/>
<dbReference type="EMBL" id="CP003378">
    <property type="protein sequence ID" value="AFZ69956.1"/>
    <property type="molecule type" value="Genomic_DNA"/>
</dbReference>
<dbReference type="HOGENOM" id="CLU_1248231_0_0_2"/>
<organism evidence="2 3">
    <name type="scientific">Caldisphaera lagunensis (strain DSM 15908 / JCM 11604 / ANMR 0165 / IC-154)</name>
    <dbReference type="NCBI Taxonomy" id="1056495"/>
    <lineage>
        <taxon>Archaea</taxon>
        <taxon>Thermoproteota</taxon>
        <taxon>Thermoprotei</taxon>
        <taxon>Acidilobales</taxon>
        <taxon>Caldisphaeraceae</taxon>
        <taxon>Caldisphaera</taxon>
    </lineage>
</organism>
<dbReference type="RefSeq" id="WP_015231854.1">
    <property type="nucleotide sequence ID" value="NC_019791.1"/>
</dbReference>
<dbReference type="Proteomes" id="UP000010469">
    <property type="component" value="Chromosome"/>
</dbReference>
<evidence type="ECO:0000313" key="2">
    <source>
        <dbReference type="EMBL" id="AFZ69956.1"/>
    </source>
</evidence>
<gene>
    <name evidence="2" type="ordered locus">Calag_0171</name>
</gene>
<protein>
    <submittedName>
        <fullName evidence="2">Putative DNA binding protein</fullName>
    </submittedName>
</protein>
<dbReference type="PANTHER" id="PTHR34236:SF1">
    <property type="entry name" value="DIMETHYL SULFOXIDE REDUCTASE TRANSCRIPTIONAL ACTIVATOR"/>
    <property type="match status" value="1"/>
</dbReference>
<accession>L0A7Z8</accession>
<dbReference type="InParanoid" id="L0A7Z8"/>
<name>L0A7Z8_CALLD</name>
<proteinExistence type="predicted"/>
<dbReference type="KEGG" id="clg:Calag_0171"/>
<dbReference type="GeneID" id="14211431"/>
<evidence type="ECO:0000259" key="1">
    <source>
        <dbReference type="Pfam" id="PF04967"/>
    </source>
</evidence>
<sequence>MLILDLTVKSDCGLSKISHDINQEILSLSVFPINEKLNSVTIMLKLLERGSDYELKRWKVRYSDFTKFDLNKIGKSTFIINGVKEGHGIVKTLVKYDSALLMPTIAGDNYERFLILLKNKKNLDSFIKEITSGNKILNIDYNEASTGIIISWMSKVLLDVGNISKREYEVLYNAYKYGYFNWPRKINVDALSKKLEISQPNLLYHLRNSIYKLLSNILSDS</sequence>
<dbReference type="InterPro" id="IPR007050">
    <property type="entry name" value="HTH_bacterioopsin"/>
</dbReference>
<dbReference type="OrthoDB" id="27447at2157"/>